<protein>
    <submittedName>
        <fullName evidence="1">Uncharacterized protein</fullName>
    </submittedName>
</protein>
<dbReference type="InParanoid" id="A0A024GLB8"/>
<dbReference type="AlphaFoldDB" id="A0A024GLB8"/>
<accession>A0A024GLB8</accession>
<evidence type="ECO:0000313" key="1">
    <source>
        <dbReference type="EMBL" id="CCI47509.1"/>
    </source>
</evidence>
<dbReference type="Gene3D" id="2.30.30.100">
    <property type="match status" value="1"/>
</dbReference>
<dbReference type="OrthoDB" id="70763at2759"/>
<organism evidence="1 2">
    <name type="scientific">Albugo candida</name>
    <dbReference type="NCBI Taxonomy" id="65357"/>
    <lineage>
        <taxon>Eukaryota</taxon>
        <taxon>Sar</taxon>
        <taxon>Stramenopiles</taxon>
        <taxon>Oomycota</taxon>
        <taxon>Peronosporomycetes</taxon>
        <taxon>Albuginales</taxon>
        <taxon>Albuginaceae</taxon>
        <taxon>Albugo</taxon>
    </lineage>
</organism>
<sequence length="83" mass="9520">MLVLWTAMERASVGIVTKDRTVVTAKAVIPNRYQTLFAVEKLETPLGVYPEALLREKDISQMYLELTNEQIVSGRMRLPQRNQ</sequence>
<dbReference type="Pfam" id="PF11095">
    <property type="entry name" value="Gemin7"/>
    <property type="match status" value="1"/>
</dbReference>
<comment type="caution">
    <text evidence="1">The sequence shown here is derived from an EMBL/GenBank/DDBJ whole genome shotgun (WGS) entry which is preliminary data.</text>
</comment>
<dbReference type="GO" id="GO:0034719">
    <property type="term" value="C:SMN-Sm protein complex"/>
    <property type="evidence" value="ECO:0007669"/>
    <property type="project" value="InterPro"/>
</dbReference>
<proteinExistence type="predicted"/>
<dbReference type="Proteomes" id="UP000053237">
    <property type="component" value="Unassembled WGS sequence"/>
</dbReference>
<dbReference type="InterPro" id="IPR020338">
    <property type="entry name" value="SMN_gemin7"/>
</dbReference>
<dbReference type="EMBL" id="CAIX01000173">
    <property type="protein sequence ID" value="CCI47509.1"/>
    <property type="molecule type" value="Genomic_DNA"/>
</dbReference>
<name>A0A024GLB8_9STRA</name>
<keyword evidence="2" id="KW-1185">Reference proteome</keyword>
<reference evidence="1 2" key="1">
    <citation type="submission" date="2012-05" db="EMBL/GenBank/DDBJ databases">
        <title>Recombination and specialization in a pathogen metapopulation.</title>
        <authorList>
            <person name="Gardiner A."/>
            <person name="Kemen E."/>
            <person name="Schultz-Larsen T."/>
            <person name="MacLean D."/>
            <person name="Van Oosterhout C."/>
            <person name="Jones J.D.G."/>
        </authorList>
    </citation>
    <scope>NUCLEOTIDE SEQUENCE [LARGE SCALE GENOMIC DNA]</scope>
    <source>
        <strain evidence="1 2">Ac Nc2</strain>
    </source>
</reference>
<gene>
    <name evidence="1" type="ORF">BN9_085160</name>
</gene>
<evidence type="ECO:0000313" key="2">
    <source>
        <dbReference type="Proteomes" id="UP000053237"/>
    </source>
</evidence>